<proteinExistence type="inferred from homology"/>
<dbReference type="OrthoDB" id="9784483at2"/>
<dbReference type="FunCoup" id="Q89Y55">
    <property type="interactions" value="98"/>
</dbReference>
<evidence type="ECO:0000256" key="3">
    <source>
        <dbReference type="ARBA" id="ARBA00013223"/>
    </source>
</evidence>
<feature type="domain" description="FAD-binding FR-type" evidence="10">
    <location>
        <begin position="29"/>
        <end position="129"/>
    </location>
</feature>
<dbReference type="PANTHER" id="PTHR47878">
    <property type="entry name" value="OXIDOREDUCTASE FAD/NAD(P)-BINDING DOMAIN PROTEIN"/>
    <property type="match status" value="1"/>
</dbReference>
<dbReference type="Pfam" id="PF00175">
    <property type="entry name" value="NAD_binding_1"/>
    <property type="match status" value="1"/>
</dbReference>
<dbReference type="InterPro" id="IPR001433">
    <property type="entry name" value="OxRdtase_FAD/NAD-bd"/>
</dbReference>
<evidence type="ECO:0000256" key="6">
    <source>
        <dbReference type="ARBA" id="ARBA00022827"/>
    </source>
</evidence>
<dbReference type="EnsemblBacteria" id="BAC45365">
    <property type="protein sequence ID" value="BAC45365"/>
    <property type="gene ID" value="BAC45365"/>
</dbReference>
<evidence type="ECO:0000256" key="1">
    <source>
        <dbReference type="ARBA" id="ARBA00001974"/>
    </source>
</evidence>
<dbReference type="CDD" id="cd06195">
    <property type="entry name" value="FNR1"/>
    <property type="match status" value="1"/>
</dbReference>
<name>Q89Y55_BRADU</name>
<dbReference type="InterPro" id="IPR033892">
    <property type="entry name" value="FNR_bac"/>
</dbReference>
<reference evidence="12" key="1">
    <citation type="journal article" date="2002" name="DNA Res.">
        <title>Complete genomic sequence of nitrogen-fixing symbiotic bacterium Bradyrhizobium japonicum USDA110.</title>
        <authorList>
            <person name="Kaneko T."/>
            <person name="Nakamura Y."/>
            <person name="Sato S."/>
            <person name="Minamisawa K."/>
            <person name="Uchiumi T."/>
            <person name="Sasamoto S."/>
            <person name="Watanabe A."/>
            <person name="Idesawa K."/>
            <person name="Iriguchi M."/>
            <person name="Kawashima K."/>
            <person name="Kohara M."/>
            <person name="Matsumoto M."/>
            <person name="Shimpo S."/>
            <person name="Tsuruoka H."/>
            <person name="Wada T."/>
            <person name="Yamada M."/>
            <person name="Tabata S."/>
        </authorList>
    </citation>
    <scope>NUCLEOTIDE SEQUENCE [LARGE SCALE GENOMIC DNA]</scope>
    <source>
        <strain evidence="12">JCM 10833 / BCRC 13528 / IAM 13628 / NBRC 14792 / USDA 110</strain>
    </source>
</reference>
<dbReference type="PRINTS" id="PR00371">
    <property type="entry name" value="FPNCR"/>
</dbReference>
<comment type="catalytic activity">
    <reaction evidence="9">
        <text>2 reduced [2Fe-2S]-[ferredoxin] + NADP(+) + H(+) = 2 oxidized [2Fe-2S]-[ferredoxin] + NADPH</text>
        <dbReference type="Rhea" id="RHEA:20125"/>
        <dbReference type="Rhea" id="RHEA-COMP:10000"/>
        <dbReference type="Rhea" id="RHEA-COMP:10001"/>
        <dbReference type="ChEBI" id="CHEBI:15378"/>
        <dbReference type="ChEBI" id="CHEBI:33737"/>
        <dbReference type="ChEBI" id="CHEBI:33738"/>
        <dbReference type="ChEBI" id="CHEBI:57783"/>
        <dbReference type="ChEBI" id="CHEBI:58349"/>
        <dbReference type="EC" id="1.18.1.2"/>
    </reaction>
</comment>
<dbReference type="PROSITE" id="PS51384">
    <property type="entry name" value="FAD_FR"/>
    <property type="match status" value="1"/>
</dbReference>
<organism evidence="11 12">
    <name type="scientific">Bradyrhizobium diazoefficiens (strain JCM 10833 / BCRC 13528 / IAM 13628 / NBRC 14792 / USDA 110)</name>
    <dbReference type="NCBI Taxonomy" id="224911"/>
    <lineage>
        <taxon>Bacteria</taxon>
        <taxon>Pseudomonadati</taxon>
        <taxon>Pseudomonadota</taxon>
        <taxon>Alphaproteobacteria</taxon>
        <taxon>Hyphomicrobiales</taxon>
        <taxon>Nitrobacteraceae</taxon>
        <taxon>Bradyrhizobium</taxon>
    </lineage>
</organism>
<evidence type="ECO:0000313" key="11">
    <source>
        <dbReference type="EMBL" id="BAC45365.1"/>
    </source>
</evidence>
<dbReference type="PATRIC" id="fig|224911.5.peg.91"/>
<dbReference type="FunFam" id="2.40.30.10:FF:000018">
    <property type="entry name" value="Ferredoxin--NADP(+) reductase"/>
    <property type="match status" value="1"/>
</dbReference>
<keyword evidence="4" id="KW-0285">Flavoprotein</keyword>
<dbReference type="Gene3D" id="3.40.50.80">
    <property type="entry name" value="Nucleotide-binding domain of ferredoxin-NADP reductase (FNR) module"/>
    <property type="match status" value="1"/>
</dbReference>
<dbReference type="SUPFAM" id="SSF52343">
    <property type="entry name" value="Ferredoxin reductase-like, C-terminal NADP-linked domain"/>
    <property type="match status" value="1"/>
</dbReference>
<protein>
    <recommendedName>
        <fullName evidence="3">ferredoxin--NADP(+) reductase</fullName>
        <ecNumber evidence="3">1.18.1.2</ecNumber>
    </recommendedName>
</protein>
<dbReference type="Gene3D" id="2.40.30.10">
    <property type="entry name" value="Translation factors"/>
    <property type="match status" value="1"/>
</dbReference>
<gene>
    <name evidence="11" type="ordered locus">bll0100</name>
</gene>
<evidence type="ECO:0000256" key="7">
    <source>
        <dbReference type="ARBA" id="ARBA00022857"/>
    </source>
</evidence>
<dbReference type="KEGG" id="bja:bll0100"/>
<dbReference type="STRING" id="224911.AAV28_39750"/>
<evidence type="ECO:0000256" key="2">
    <source>
        <dbReference type="ARBA" id="ARBA00008312"/>
    </source>
</evidence>
<dbReference type="InterPro" id="IPR017927">
    <property type="entry name" value="FAD-bd_FR_type"/>
</dbReference>
<evidence type="ECO:0000259" key="10">
    <source>
        <dbReference type="PROSITE" id="PS51384"/>
    </source>
</evidence>
<dbReference type="GO" id="GO:0000166">
    <property type="term" value="F:nucleotide binding"/>
    <property type="evidence" value="ECO:0007669"/>
    <property type="project" value="UniProtKB-KW"/>
</dbReference>
<keyword evidence="7" id="KW-0521">NADP</keyword>
<dbReference type="InParanoid" id="Q89Y55"/>
<dbReference type="GO" id="GO:0004324">
    <property type="term" value="F:ferredoxin-NADP+ reductase activity"/>
    <property type="evidence" value="ECO:0007669"/>
    <property type="project" value="UniProtKB-EC"/>
</dbReference>
<dbReference type="InterPro" id="IPR017938">
    <property type="entry name" value="Riboflavin_synthase-like_b-brl"/>
</dbReference>
<dbReference type="HOGENOM" id="CLU_003827_3_0_5"/>
<dbReference type="Proteomes" id="UP000002526">
    <property type="component" value="Chromosome"/>
</dbReference>
<dbReference type="GO" id="GO:0034599">
    <property type="term" value="P:cellular response to oxidative stress"/>
    <property type="evidence" value="ECO:0000318"/>
    <property type="project" value="GO_Central"/>
</dbReference>
<dbReference type="eggNOG" id="COG0543">
    <property type="taxonomic scope" value="Bacteria"/>
</dbReference>
<evidence type="ECO:0000256" key="9">
    <source>
        <dbReference type="ARBA" id="ARBA00047776"/>
    </source>
</evidence>
<dbReference type="GO" id="GO:0042167">
    <property type="term" value="P:heme catabolic process"/>
    <property type="evidence" value="ECO:0000318"/>
    <property type="project" value="GO_Central"/>
</dbReference>
<comment type="similarity">
    <text evidence="2">Belongs to the ferredoxin--NADP reductase type 1 family.</text>
</comment>
<dbReference type="SUPFAM" id="SSF63380">
    <property type="entry name" value="Riboflavin synthase domain-like"/>
    <property type="match status" value="1"/>
</dbReference>
<keyword evidence="12" id="KW-1185">Reference proteome</keyword>
<dbReference type="EMBL" id="BA000040">
    <property type="protein sequence ID" value="BAC45365.1"/>
    <property type="molecule type" value="Genomic_DNA"/>
</dbReference>
<dbReference type="PANTHER" id="PTHR47878:SF1">
    <property type="entry name" value="FLAVODOXIN_FERREDOXIN--NADP REDUCTASE"/>
    <property type="match status" value="1"/>
</dbReference>
<dbReference type="AlphaFoldDB" id="Q89Y55"/>
<dbReference type="InterPro" id="IPR051930">
    <property type="entry name" value="FNR_type-1"/>
</dbReference>
<sequence>MAMVSALLSGPGSAFALKPQLFGISKIMSAFYREKVLSVQHWTDTLFSFRATRDTGFRFQNGQFAMIGLEVDGRPLLRAYSMASANHEEELEFFSIKVQDGPLTSRLQKIKEGDTILVGRKATGTLITDNLIPGKRLMLLSTGTGLAPFASLIKDPDVYEQFETIVLVHGCRQVSELAYGEKLVANLREDELFGELLADKLVYYPTVTREPFRNRGRITDLISSEQIFNDIGQGPLDIATDRIMMCGSPAMLEELKVMFEGRDFIEGSGNKPGHFVIEKAFVER</sequence>
<evidence type="ECO:0000256" key="5">
    <source>
        <dbReference type="ARBA" id="ARBA00022741"/>
    </source>
</evidence>
<dbReference type="Pfam" id="PF00970">
    <property type="entry name" value="FAD_binding_6"/>
    <property type="match status" value="1"/>
</dbReference>
<keyword evidence="5" id="KW-0547">Nucleotide-binding</keyword>
<comment type="cofactor">
    <cofactor evidence="1">
        <name>FAD</name>
        <dbReference type="ChEBI" id="CHEBI:57692"/>
    </cofactor>
</comment>
<dbReference type="EC" id="1.18.1.2" evidence="3"/>
<dbReference type="InterPro" id="IPR001709">
    <property type="entry name" value="Flavoprot_Pyr_Nucl_cyt_Rdtase"/>
</dbReference>
<dbReference type="InterPro" id="IPR008333">
    <property type="entry name" value="Cbr1-like_FAD-bd_dom"/>
</dbReference>
<evidence type="ECO:0000256" key="4">
    <source>
        <dbReference type="ARBA" id="ARBA00022630"/>
    </source>
</evidence>
<keyword evidence="6" id="KW-0274">FAD</keyword>
<dbReference type="InterPro" id="IPR039261">
    <property type="entry name" value="FNR_nucleotide-bd"/>
</dbReference>
<keyword evidence="8" id="KW-0560">Oxidoreductase</keyword>
<evidence type="ECO:0000256" key="8">
    <source>
        <dbReference type="ARBA" id="ARBA00023002"/>
    </source>
</evidence>
<evidence type="ECO:0000313" key="12">
    <source>
        <dbReference type="Proteomes" id="UP000002526"/>
    </source>
</evidence>
<dbReference type="PhylomeDB" id="Q89Y55"/>
<accession>Q89Y55</accession>